<keyword evidence="2" id="KW-1185">Reference proteome</keyword>
<organism evidence="1 2">
    <name type="scientific">Citrus x changshan-huyou</name>
    <dbReference type="NCBI Taxonomy" id="2935761"/>
    <lineage>
        <taxon>Eukaryota</taxon>
        <taxon>Viridiplantae</taxon>
        <taxon>Streptophyta</taxon>
        <taxon>Embryophyta</taxon>
        <taxon>Tracheophyta</taxon>
        <taxon>Spermatophyta</taxon>
        <taxon>Magnoliopsida</taxon>
        <taxon>eudicotyledons</taxon>
        <taxon>Gunneridae</taxon>
        <taxon>Pentapetalae</taxon>
        <taxon>rosids</taxon>
        <taxon>malvids</taxon>
        <taxon>Sapindales</taxon>
        <taxon>Rutaceae</taxon>
        <taxon>Aurantioideae</taxon>
        <taxon>Citrus</taxon>
    </lineage>
</organism>
<protein>
    <submittedName>
        <fullName evidence="1">Uncharacterized protein</fullName>
    </submittedName>
</protein>
<evidence type="ECO:0000313" key="2">
    <source>
        <dbReference type="Proteomes" id="UP001428341"/>
    </source>
</evidence>
<dbReference type="EMBL" id="JBCGBO010000024">
    <property type="protein sequence ID" value="KAK9182664.1"/>
    <property type="molecule type" value="Genomic_DNA"/>
</dbReference>
<proteinExistence type="predicted"/>
<gene>
    <name evidence="1" type="ORF">WN944_025810</name>
</gene>
<sequence>MNVGKPGIWLTLGGDNPLTVSLSSLPSESNDLQQNWKGVELFYIDMNMMTPFVTATKDDDHIHTAGNGILNQQHGWRVACENALTPKLIDIAQ</sequence>
<accession>A0AAP0LQI0</accession>
<reference evidence="1 2" key="1">
    <citation type="submission" date="2024-05" db="EMBL/GenBank/DDBJ databases">
        <title>Haplotype-resolved chromosome-level genome assembly of Huyou (Citrus changshanensis).</title>
        <authorList>
            <person name="Miao C."/>
            <person name="Chen W."/>
            <person name="Wu Y."/>
            <person name="Wang L."/>
            <person name="Zhao S."/>
            <person name="Grierson D."/>
            <person name="Xu C."/>
            <person name="Chen K."/>
        </authorList>
    </citation>
    <scope>NUCLEOTIDE SEQUENCE [LARGE SCALE GENOMIC DNA]</scope>
    <source>
        <strain evidence="1">01-14</strain>
        <tissue evidence="1">Leaf</tissue>
    </source>
</reference>
<dbReference type="AlphaFoldDB" id="A0AAP0LQI0"/>
<dbReference type="Proteomes" id="UP001428341">
    <property type="component" value="Unassembled WGS sequence"/>
</dbReference>
<name>A0AAP0LQI0_9ROSI</name>
<comment type="caution">
    <text evidence="1">The sequence shown here is derived from an EMBL/GenBank/DDBJ whole genome shotgun (WGS) entry which is preliminary data.</text>
</comment>
<evidence type="ECO:0000313" key="1">
    <source>
        <dbReference type="EMBL" id="KAK9182664.1"/>
    </source>
</evidence>